<accession>A0A3P7P5L0</accession>
<feature type="region of interest" description="Disordered" evidence="1">
    <location>
        <begin position="69"/>
        <end position="92"/>
    </location>
</feature>
<name>A0A3P7P5L0_DIBLA</name>
<evidence type="ECO:0000313" key="3">
    <source>
        <dbReference type="Proteomes" id="UP000281553"/>
    </source>
</evidence>
<feature type="non-terminal residue" evidence="2">
    <location>
        <position position="92"/>
    </location>
</feature>
<reference evidence="2 3" key="1">
    <citation type="submission" date="2018-11" db="EMBL/GenBank/DDBJ databases">
        <authorList>
            <consortium name="Pathogen Informatics"/>
        </authorList>
    </citation>
    <scope>NUCLEOTIDE SEQUENCE [LARGE SCALE GENOMIC DNA]</scope>
</reference>
<feature type="compositionally biased region" description="Basic and acidic residues" evidence="1">
    <location>
        <begin position="1"/>
        <end position="17"/>
    </location>
</feature>
<dbReference type="OrthoDB" id="6159137at2759"/>
<organism evidence="2 3">
    <name type="scientific">Dibothriocephalus latus</name>
    <name type="common">Fish tapeworm</name>
    <name type="synonym">Diphyllobothrium latum</name>
    <dbReference type="NCBI Taxonomy" id="60516"/>
    <lineage>
        <taxon>Eukaryota</taxon>
        <taxon>Metazoa</taxon>
        <taxon>Spiralia</taxon>
        <taxon>Lophotrochozoa</taxon>
        <taxon>Platyhelminthes</taxon>
        <taxon>Cestoda</taxon>
        <taxon>Eucestoda</taxon>
        <taxon>Diphyllobothriidea</taxon>
        <taxon>Diphyllobothriidae</taxon>
        <taxon>Dibothriocephalus</taxon>
    </lineage>
</organism>
<keyword evidence="3" id="KW-1185">Reference proteome</keyword>
<evidence type="ECO:0000313" key="2">
    <source>
        <dbReference type="EMBL" id="VDN37941.1"/>
    </source>
</evidence>
<proteinExistence type="predicted"/>
<feature type="region of interest" description="Disordered" evidence="1">
    <location>
        <begin position="1"/>
        <end position="29"/>
    </location>
</feature>
<dbReference type="AlphaFoldDB" id="A0A3P7P5L0"/>
<dbReference type="Proteomes" id="UP000281553">
    <property type="component" value="Unassembled WGS sequence"/>
</dbReference>
<dbReference type="EMBL" id="UYRU01092074">
    <property type="protein sequence ID" value="VDN37941.1"/>
    <property type="molecule type" value="Genomic_DNA"/>
</dbReference>
<sequence>MNEKEGMSTSSRKEERTATPTGNDKFATENCGDWEVECGEWKGEAIEVVNSNSDFPVNIHEDSELLKLVTTEPEEPQENTPIEAPEPEKPSE</sequence>
<evidence type="ECO:0000256" key="1">
    <source>
        <dbReference type="SAM" id="MobiDB-lite"/>
    </source>
</evidence>
<gene>
    <name evidence="2" type="ORF">DILT_LOCUS17476</name>
</gene>
<protein>
    <submittedName>
        <fullName evidence="2">Uncharacterized protein</fullName>
    </submittedName>
</protein>